<evidence type="ECO:0000256" key="4">
    <source>
        <dbReference type="ARBA" id="ARBA00023136"/>
    </source>
</evidence>
<evidence type="ECO:0000256" key="5">
    <source>
        <dbReference type="SAM" id="Phobius"/>
    </source>
</evidence>
<feature type="transmembrane region" description="Helical" evidence="5">
    <location>
        <begin position="26"/>
        <end position="43"/>
    </location>
</feature>
<feature type="transmembrane region" description="Helical" evidence="5">
    <location>
        <begin position="97"/>
        <end position="121"/>
    </location>
</feature>
<sequence length="424" mass="46715">MSVTGTVSPGNPALGRMFLLSKTQAILTWVFVLWIFSGAFVLIEPAPYELLFLLALGLGLASGLRLHRETLPLLYIFLLFVPFGLIGAFQVRRMELVHALIYNLVTIFLFLTSYFAANYIAQSPFRRMRLLAKAYLAAAVITALVGTLAYLNLIPGGDLLLLYGRAKAFFKDPNVYGPFLVLPAMFALQRTLLGTRREAIWGGAAYMILFVGIFVSFSRGAWGHLAASSLMVFLLCFFLEARTQDKVRMLLLAVGGAMALSAALVGLLNVEPVAELFAQRFSVTQSYDTGETGRFGRIGYAIDLALTHPWGLGPLEFSWLRIAEQPHNTYINVFHAYGWGGGLTYLVLVLWTLGRGAAGLVHRTPNRLLLIPVYATFVPLVLLSGIIDTDHWRHWFLVAGLVWGVVAGRSIVVSEQCTGQRALP</sequence>
<feature type="transmembrane region" description="Helical" evidence="5">
    <location>
        <begin position="133"/>
        <end position="155"/>
    </location>
</feature>
<gene>
    <name evidence="7" type="ORF">GCM10011499_21540</name>
</gene>
<feature type="transmembrane region" description="Helical" evidence="5">
    <location>
        <begin position="73"/>
        <end position="91"/>
    </location>
</feature>
<keyword evidence="3 5" id="KW-1133">Transmembrane helix</keyword>
<feature type="transmembrane region" description="Helical" evidence="5">
    <location>
        <begin position="368"/>
        <end position="387"/>
    </location>
</feature>
<dbReference type="InterPro" id="IPR007016">
    <property type="entry name" value="O-antigen_ligase-rel_domated"/>
</dbReference>
<feature type="transmembrane region" description="Helical" evidence="5">
    <location>
        <begin position="49"/>
        <end position="66"/>
    </location>
</feature>
<dbReference type="Pfam" id="PF04932">
    <property type="entry name" value="Wzy_C"/>
    <property type="match status" value="1"/>
</dbReference>
<feature type="transmembrane region" description="Helical" evidence="5">
    <location>
        <begin position="221"/>
        <end position="239"/>
    </location>
</feature>
<feature type="transmembrane region" description="Helical" evidence="5">
    <location>
        <begin position="175"/>
        <end position="192"/>
    </location>
</feature>
<keyword evidence="8" id="KW-1185">Reference proteome</keyword>
<feature type="transmembrane region" description="Helical" evidence="5">
    <location>
        <begin position="336"/>
        <end position="356"/>
    </location>
</feature>
<name>A0A916RD24_9HYPH</name>
<dbReference type="Proteomes" id="UP000596977">
    <property type="component" value="Unassembled WGS sequence"/>
</dbReference>
<feature type="transmembrane region" description="Helical" evidence="5">
    <location>
        <begin position="251"/>
        <end position="270"/>
    </location>
</feature>
<feature type="transmembrane region" description="Helical" evidence="5">
    <location>
        <begin position="393"/>
        <end position="412"/>
    </location>
</feature>
<evidence type="ECO:0000256" key="3">
    <source>
        <dbReference type="ARBA" id="ARBA00022989"/>
    </source>
</evidence>
<dbReference type="AlphaFoldDB" id="A0A916RD24"/>
<dbReference type="RefSeq" id="WP_127071216.1">
    <property type="nucleotide sequence ID" value="NZ_BMKB01000003.1"/>
</dbReference>
<dbReference type="EMBL" id="BMKB01000003">
    <property type="protein sequence ID" value="GGA51214.1"/>
    <property type="molecule type" value="Genomic_DNA"/>
</dbReference>
<dbReference type="PANTHER" id="PTHR37422">
    <property type="entry name" value="TEICHURONIC ACID BIOSYNTHESIS PROTEIN TUAE"/>
    <property type="match status" value="1"/>
</dbReference>
<keyword evidence="4 5" id="KW-0472">Membrane</keyword>
<dbReference type="GO" id="GO:0016020">
    <property type="term" value="C:membrane"/>
    <property type="evidence" value="ECO:0007669"/>
    <property type="project" value="UniProtKB-SubCell"/>
</dbReference>
<dbReference type="PANTHER" id="PTHR37422:SF21">
    <property type="entry name" value="EXOQ-LIKE PROTEIN"/>
    <property type="match status" value="1"/>
</dbReference>
<reference evidence="7 8" key="1">
    <citation type="journal article" date="2014" name="Int. J. Syst. Evol. Microbiol.">
        <title>Complete genome sequence of Corynebacterium casei LMG S-19264T (=DSM 44701T), isolated from a smear-ripened cheese.</title>
        <authorList>
            <consortium name="US DOE Joint Genome Institute (JGI-PGF)"/>
            <person name="Walter F."/>
            <person name="Albersmeier A."/>
            <person name="Kalinowski J."/>
            <person name="Ruckert C."/>
        </authorList>
    </citation>
    <scope>NUCLEOTIDE SEQUENCE [LARGE SCALE GENOMIC DNA]</scope>
    <source>
        <strain evidence="7 8">CGMCC 1.15896</strain>
    </source>
</reference>
<comment type="caution">
    <text evidence="7">The sequence shown here is derived from an EMBL/GenBank/DDBJ whole genome shotgun (WGS) entry which is preliminary data.</text>
</comment>
<dbReference type="InterPro" id="IPR051533">
    <property type="entry name" value="WaaL-like"/>
</dbReference>
<proteinExistence type="predicted"/>
<feature type="domain" description="O-antigen ligase-related" evidence="6">
    <location>
        <begin position="205"/>
        <end position="345"/>
    </location>
</feature>
<evidence type="ECO:0000313" key="7">
    <source>
        <dbReference type="EMBL" id="GGA51214.1"/>
    </source>
</evidence>
<evidence type="ECO:0000313" key="8">
    <source>
        <dbReference type="Proteomes" id="UP000596977"/>
    </source>
</evidence>
<protein>
    <submittedName>
        <fullName evidence="7">Membrane protein</fullName>
    </submittedName>
</protein>
<accession>A0A916RD24</accession>
<keyword evidence="2 5" id="KW-0812">Transmembrane</keyword>
<organism evidence="7 8">
    <name type="scientific">Pelagibacterium lentulum</name>
    <dbReference type="NCBI Taxonomy" id="2029865"/>
    <lineage>
        <taxon>Bacteria</taxon>
        <taxon>Pseudomonadati</taxon>
        <taxon>Pseudomonadota</taxon>
        <taxon>Alphaproteobacteria</taxon>
        <taxon>Hyphomicrobiales</taxon>
        <taxon>Devosiaceae</taxon>
        <taxon>Pelagibacterium</taxon>
    </lineage>
</organism>
<evidence type="ECO:0000256" key="2">
    <source>
        <dbReference type="ARBA" id="ARBA00022692"/>
    </source>
</evidence>
<evidence type="ECO:0000256" key="1">
    <source>
        <dbReference type="ARBA" id="ARBA00004141"/>
    </source>
</evidence>
<evidence type="ECO:0000259" key="6">
    <source>
        <dbReference type="Pfam" id="PF04932"/>
    </source>
</evidence>
<dbReference type="OrthoDB" id="9796592at2"/>
<comment type="subcellular location">
    <subcellularLocation>
        <location evidence="1">Membrane</location>
        <topology evidence="1">Multi-pass membrane protein</topology>
    </subcellularLocation>
</comment>
<feature type="transmembrane region" description="Helical" evidence="5">
    <location>
        <begin position="199"/>
        <end position="215"/>
    </location>
</feature>